<evidence type="ECO:0000313" key="3">
    <source>
        <dbReference type="Proteomes" id="UP001175271"/>
    </source>
</evidence>
<proteinExistence type="predicted"/>
<evidence type="ECO:0000313" key="2">
    <source>
        <dbReference type="EMBL" id="KAK0402478.1"/>
    </source>
</evidence>
<sequence length="102" mass="11841">MYLLFELLLFMFVESSLTANPQNYADGQRDRWIPDGLDNKENEILIEFLEKLLKVGSEPSNGPLSSSVDRDIAAMIDELRRRVQGPTDRRRVEFTNQLLERV</sequence>
<name>A0AA39HCY4_9BILA</name>
<gene>
    <name evidence="2" type="ORF">QR680_016355</name>
</gene>
<accession>A0AA39HCY4</accession>
<keyword evidence="3" id="KW-1185">Reference proteome</keyword>
<feature type="signal peptide" evidence="1">
    <location>
        <begin position="1"/>
        <end position="18"/>
    </location>
</feature>
<keyword evidence="1" id="KW-0732">Signal</keyword>
<comment type="caution">
    <text evidence="2">The sequence shown here is derived from an EMBL/GenBank/DDBJ whole genome shotgun (WGS) entry which is preliminary data.</text>
</comment>
<protein>
    <submittedName>
        <fullName evidence="2">Uncharacterized protein</fullName>
    </submittedName>
</protein>
<dbReference type="Proteomes" id="UP001175271">
    <property type="component" value="Unassembled WGS sequence"/>
</dbReference>
<dbReference type="AlphaFoldDB" id="A0AA39HCY4"/>
<reference evidence="2" key="1">
    <citation type="submission" date="2023-06" db="EMBL/GenBank/DDBJ databases">
        <title>Genomic analysis of the entomopathogenic nematode Steinernema hermaphroditum.</title>
        <authorList>
            <person name="Schwarz E.M."/>
            <person name="Heppert J.K."/>
            <person name="Baniya A."/>
            <person name="Schwartz H.T."/>
            <person name="Tan C.-H."/>
            <person name="Antoshechkin I."/>
            <person name="Sternberg P.W."/>
            <person name="Goodrich-Blair H."/>
            <person name="Dillman A.R."/>
        </authorList>
    </citation>
    <scope>NUCLEOTIDE SEQUENCE</scope>
    <source>
        <strain evidence="2">PS9179</strain>
        <tissue evidence="2">Whole animal</tissue>
    </source>
</reference>
<dbReference type="EMBL" id="JAUCMV010000004">
    <property type="protein sequence ID" value="KAK0402478.1"/>
    <property type="molecule type" value="Genomic_DNA"/>
</dbReference>
<organism evidence="2 3">
    <name type="scientific">Steinernema hermaphroditum</name>
    <dbReference type="NCBI Taxonomy" id="289476"/>
    <lineage>
        <taxon>Eukaryota</taxon>
        <taxon>Metazoa</taxon>
        <taxon>Ecdysozoa</taxon>
        <taxon>Nematoda</taxon>
        <taxon>Chromadorea</taxon>
        <taxon>Rhabditida</taxon>
        <taxon>Tylenchina</taxon>
        <taxon>Panagrolaimomorpha</taxon>
        <taxon>Strongyloidoidea</taxon>
        <taxon>Steinernematidae</taxon>
        <taxon>Steinernema</taxon>
    </lineage>
</organism>
<evidence type="ECO:0000256" key="1">
    <source>
        <dbReference type="SAM" id="SignalP"/>
    </source>
</evidence>
<feature type="chain" id="PRO_5041251082" evidence="1">
    <location>
        <begin position="19"/>
        <end position="102"/>
    </location>
</feature>